<evidence type="ECO:0000256" key="2">
    <source>
        <dbReference type="ARBA" id="ARBA00022840"/>
    </source>
</evidence>
<evidence type="ECO:0000313" key="3">
    <source>
        <dbReference type="EMBL" id="KAF8673649.1"/>
    </source>
</evidence>
<dbReference type="GO" id="GO:0005524">
    <property type="term" value="F:ATP binding"/>
    <property type="evidence" value="ECO:0007669"/>
    <property type="project" value="UniProtKB-KW"/>
</dbReference>
<dbReference type="OrthoDB" id="687450at2759"/>
<dbReference type="PRINTS" id="PR00301">
    <property type="entry name" value="HEATSHOCK70"/>
</dbReference>
<dbReference type="Gene3D" id="3.90.640.10">
    <property type="entry name" value="Actin, Chain A, domain 4"/>
    <property type="match status" value="1"/>
</dbReference>
<organism evidence="3 4">
    <name type="scientific">Digitaria exilis</name>
    <dbReference type="NCBI Taxonomy" id="1010633"/>
    <lineage>
        <taxon>Eukaryota</taxon>
        <taxon>Viridiplantae</taxon>
        <taxon>Streptophyta</taxon>
        <taxon>Embryophyta</taxon>
        <taxon>Tracheophyta</taxon>
        <taxon>Spermatophyta</taxon>
        <taxon>Magnoliopsida</taxon>
        <taxon>Liliopsida</taxon>
        <taxon>Poales</taxon>
        <taxon>Poaceae</taxon>
        <taxon>PACMAD clade</taxon>
        <taxon>Panicoideae</taxon>
        <taxon>Panicodae</taxon>
        <taxon>Paniceae</taxon>
        <taxon>Anthephorinae</taxon>
        <taxon>Digitaria</taxon>
    </lineage>
</organism>
<dbReference type="GO" id="GO:0140662">
    <property type="term" value="F:ATP-dependent protein folding chaperone"/>
    <property type="evidence" value="ECO:0007669"/>
    <property type="project" value="InterPro"/>
</dbReference>
<keyword evidence="1" id="KW-0547">Nucleotide-binding</keyword>
<keyword evidence="2" id="KW-0067">ATP-binding</keyword>
<reference evidence="3" key="1">
    <citation type="submission" date="2020-07" db="EMBL/GenBank/DDBJ databases">
        <title>Genome sequence and genetic diversity analysis of an under-domesticated orphan crop, white fonio (Digitaria exilis).</title>
        <authorList>
            <person name="Bennetzen J.L."/>
            <person name="Chen S."/>
            <person name="Ma X."/>
            <person name="Wang X."/>
            <person name="Yssel A.E.J."/>
            <person name="Chaluvadi S.R."/>
            <person name="Johnson M."/>
            <person name="Gangashetty P."/>
            <person name="Hamidou F."/>
            <person name="Sanogo M.D."/>
            <person name="Zwaenepoel A."/>
            <person name="Wallace J."/>
            <person name="Van De Peer Y."/>
            <person name="Van Deynze A."/>
        </authorList>
    </citation>
    <scope>NUCLEOTIDE SEQUENCE</scope>
    <source>
        <tissue evidence="3">Leaves</tissue>
    </source>
</reference>
<dbReference type="PANTHER" id="PTHR19375">
    <property type="entry name" value="HEAT SHOCK PROTEIN 70KDA"/>
    <property type="match status" value="1"/>
</dbReference>
<accession>A0A835B198</accession>
<dbReference type="Pfam" id="PF00012">
    <property type="entry name" value="HSP70"/>
    <property type="match status" value="1"/>
</dbReference>
<sequence length="448" mass="49102">MGPSIDLAATTGAVAFGIPRGAPAFGIERGAPWDYCFRYNHFVAAPFYLGTAAAINLGNTNSCIAGYDFAPGSTYYQFCIPSWVAVTDNGTLSGEAAMDHAALSPGTAISGFMRLIQRRLGDHVVQREMELVPYKITERLGWASIQVEAGQDGRAKEFSPADLAGILISELKHKAEAHLGREVAHAVIAVPIHLTYTARRALVAAGRFEYGFRGVKVIDQQISAAAAYQHHTKQGDGKAVLVFRLGGRTSDATIFKFINGTTRYITARSDLFLGGDDFTARIVDYMVELISQQHQWDIRQDKKALLRLRVACEHAKKALSDQEETLVQVDSLVDGVSFSAPLTRAKLEELNQDLFDRAMGLLEEVVMGTGKPRVDSRKDMVDEVVLVGGSARIPKVRQLVKEYFHGREPNNRQGVEPEEAVVLGTAILSRPEAARYIEECFDHLYGDG</sequence>
<dbReference type="AlphaFoldDB" id="A0A835B198"/>
<keyword evidence="4" id="KW-1185">Reference proteome</keyword>
<dbReference type="EMBL" id="JACEFO010002202">
    <property type="protein sequence ID" value="KAF8673649.1"/>
    <property type="molecule type" value="Genomic_DNA"/>
</dbReference>
<dbReference type="Gene3D" id="3.30.420.40">
    <property type="match status" value="2"/>
</dbReference>
<name>A0A835B198_9POAL</name>
<dbReference type="InterPro" id="IPR013126">
    <property type="entry name" value="Hsp_70_fam"/>
</dbReference>
<proteinExistence type="predicted"/>
<dbReference type="Proteomes" id="UP000636709">
    <property type="component" value="Unassembled WGS sequence"/>
</dbReference>
<evidence type="ECO:0008006" key="5">
    <source>
        <dbReference type="Google" id="ProtNLM"/>
    </source>
</evidence>
<dbReference type="SUPFAM" id="SSF53067">
    <property type="entry name" value="Actin-like ATPase domain"/>
    <property type="match status" value="2"/>
</dbReference>
<protein>
    <recommendedName>
        <fullName evidence="5">Heat shock protein 70</fullName>
    </recommendedName>
</protein>
<evidence type="ECO:0000256" key="1">
    <source>
        <dbReference type="ARBA" id="ARBA00022741"/>
    </source>
</evidence>
<evidence type="ECO:0000313" key="4">
    <source>
        <dbReference type="Proteomes" id="UP000636709"/>
    </source>
</evidence>
<comment type="caution">
    <text evidence="3">The sequence shown here is derived from an EMBL/GenBank/DDBJ whole genome shotgun (WGS) entry which is preliminary data.</text>
</comment>
<dbReference type="FunFam" id="3.90.640.10:FF:000030">
    <property type="entry name" value="Heat shock protein HSP70"/>
    <property type="match status" value="1"/>
</dbReference>
<dbReference type="InterPro" id="IPR043129">
    <property type="entry name" value="ATPase_NBD"/>
</dbReference>
<gene>
    <name evidence="3" type="ORF">HU200_048394</name>
</gene>